<feature type="non-terminal residue" evidence="1">
    <location>
        <position position="82"/>
    </location>
</feature>
<name>A0AA38G0I4_TAXCH</name>
<dbReference type="EMBL" id="JAHRHJ020000005">
    <property type="protein sequence ID" value="KAH9313510.1"/>
    <property type="molecule type" value="Genomic_DNA"/>
</dbReference>
<reference evidence="1 2" key="1">
    <citation type="journal article" date="2021" name="Nat. Plants">
        <title>The Taxus genome provides insights into paclitaxel biosynthesis.</title>
        <authorList>
            <person name="Xiong X."/>
            <person name="Gou J."/>
            <person name="Liao Q."/>
            <person name="Li Y."/>
            <person name="Zhou Q."/>
            <person name="Bi G."/>
            <person name="Li C."/>
            <person name="Du R."/>
            <person name="Wang X."/>
            <person name="Sun T."/>
            <person name="Guo L."/>
            <person name="Liang H."/>
            <person name="Lu P."/>
            <person name="Wu Y."/>
            <person name="Zhang Z."/>
            <person name="Ro D.K."/>
            <person name="Shang Y."/>
            <person name="Huang S."/>
            <person name="Yan J."/>
        </authorList>
    </citation>
    <scope>NUCLEOTIDE SEQUENCE [LARGE SCALE GENOMIC DNA]</scope>
    <source>
        <strain evidence="1">Ta-2019</strain>
    </source>
</reference>
<accession>A0AA38G0I4</accession>
<feature type="non-terminal residue" evidence="1">
    <location>
        <position position="1"/>
    </location>
</feature>
<protein>
    <submittedName>
        <fullName evidence="1">Uncharacterized protein</fullName>
    </submittedName>
</protein>
<evidence type="ECO:0000313" key="2">
    <source>
        <dbReference type="Proteomes" id="UP000824469"/>
    </source>
</evidence>
<comment type="caution">
    <text evidence="1">The sequence shown here is derived from an EMBL/GenBank/DDBJ whole genome shotgun (WGS) entry which is preliminary data.</text>
</comment>
<evidence type="ECO:0000313" key="1">
    <source>
        <dbReference type="EMBL" id="KAH9313510.1"/>
    </source>
</evidence>
<sequence length="82" mass="8990">CREGPCYSSPSTAGVASIVTPDVFNSMVGGADSGVCRERGFIIIMLSLMLLRPSKDLVHLALLMLIREKWLPSLLTLPMRQE</sequence>
<organism evidence="1 2">
    <name type="scientific">Taxus chinensis</name>
    <name type="common">Chinese yew</name>
    <name type="synonym">Taxus wallichiana var. chinensis</name>
    <dbReference type="NCBI Taxonomy" id="29808"/>
    <lineage>
        <taxon>Eukaryota</taxon>
        <taxon>Viridiplantae</taxon>
        <taxon>Streptophyta</taxon>
        <taxon>Embryophyta</taxon>
        <taxon>Tracheophyta</taxon>
        <taxon>Spermatophyta</taxon>
        <taxon>Pinopsida</taxon>
        <taxon>Pinidae</taxon>
        <taxon>Conifers II</taxon>
        <taxon>Cupressales</taxon>
        <taxon>Taxaceae</taxon>
        <taxon>Taxus</taxon>
    </lineage>
</organism>
<dbReference type="Proteomes" id="UP000824469">
    <property type="component" value="Unassembled WGS sequence"/>
</dbReference>
<keyword evidence="2" id="KW-1185">Reference proteome</keyword>
<proteinExistence type="predicted"/>
<gene>
    <name evidence="1" type="ORF">KI387_022137</name>
</gene>
<dbReference type="AlphaFoldDB" id="A0AA38G0I4"/>